<proteinExistence type="inferred from homology"/>
<dbReference type="Proteomes" id="UP000519023">
    <property type="component" value="Unassembled WGS sequence"/>
</dbReference>
<feature type="transmembrane region" description="Helical" evidence="9">
    <location>
        <begin position="703"/>
        <end position="724"/>
    </location>
</feature>
<dbReference type="SUPFAM" id="SSF88713">
    <property type="entry name" value="Glycoside hydrolase/deacetylase"/>
    <property type="match status" value="1"/>
</dbReference>
<dbReference type="Gene3D" id="3.10.50.10">
    <property type="match status" value="1"/>
</dbReference>
<dbReference type="SUPFAM" id="SSF53448">
    <property type="entry name" value="Nucleotide-diphospho-sugar transferases"/>
    <property type="match status" value="1"/>
</dbReference>
<dbReference type="InterPro" id="IPR029070">
    <property type="entry name" value="Chitinase_insertion_sf"/>
</dbReference>
<feature type="transmembrane region" description="Helical" evidence="9">
    <location>
        <begin position="983"/>
        <end position="1006"/>
    </location>
</feature>
<evidence type="ECO:0000256" key="8">
    <source>
        <dbReference type="SAM" id="MobiDB-lite"/>
    </source>
</evidence>
<dbReference type="CDD" id="cd10962">
    <property type="entry name" value="CE4_GT2-like"/>
    <property type="match status" value="1"/>
</dbReference>
<organism evidence="12 13">
    <name type="scientific">Sphingobium psychrophilum</name>
    <dbReference type="NCBI Taxonomy" id="2728834"/>
    <lineage>
        <taxon>Bacteria</taxon>
        <taxon>Pseudomonadati</taxon>
        <taxon>Pseudomonadota</taxon>
        <taxon>Alphaproteobacteria</taxon>
        <taxon>Sphingomonadales</taxon>
        <taxon>Sphingomonadaceae</taxon>
        <taxon>Sphingobium</taxon>
    </lineage>
</organism>
<dbReference type="RefSeq" id="WP_169574691.1">
    <property type="nucleotide sequence ID" value="NZ_JABBFV010000018.1"/>
</dbReference>
<dbReference type="EMBL" id="JABBFV010000018">
    <property type="protein sequence ID" value="NML12295.1"/>
    <property type="molecule type" value="Genomic_DNA"/>
</dbReference>
<dbReference type="GO" id="GO:0005975">
    <property type="term" value="P:carbohydrate metabolic process"/>
    <property type="evidence" value="ECO:0007669"/>
    <property type="project" value="InterPro"/>
</dbReference>
<reference evidence="12 13" key="1">
    <citation type="submission" date="2020-04" db="EMBL/GenBank/DDBJ databases">
        <title>Sphingobium sp. AR-3-1 isolated from Arctic soil.</title>
        <authorList>
            <person name="Dahal R.H."/>
            <person name="Chaudhary D.K."/>
        </authorList>
    </citation>
    <scope>NUCLEOTIDE SEQUENCE [LARGE SCALE GENOMIC DNA]</scope>
    <source>
        <strain evidence="12 13">AR-3-1</strain>
    </source>
</reference>
<feature type="transmembrane region" description="Helical" evidence="9">
    <location>
        <begin position="16"/>
        <end position="40"/>
    </location>
</feature>
<evidence type="ECO:0000256" key="7">
    <source>
        <dbReference type="ARBA" id="ARBA00032976"/>
    </source>
</evidence>
<dbReference type="InterPro" id="IPR001223">
    <property type="entry name" value="Glyco_hydro18_cat"/>
</dbReference>
<comment type="similarity">
    <text evidence="3">Belongs to the polysaccharide deacetylase family.</text>
</comment>
<sequence>MERPIFYDASGRRRRIILPALFIMLVAILLAAFAFALTIVDVPIPTAMPLRMERPRAEGIGQKLGHLSARLRIGFAQWLPHARSILPAHPVTAAFYVPWDDASRASLRQHVDHIDWIAPALLSVTGPTHRLTMTTDPAFTAIIRAAHRRPKITPVVQNVADGAWDGAGTATLLHDHRARAAFLDALIPALRAMHAAGVVFDFEALPTRAQADYLAFLRQAAPILHDHRLLLTLTVPVDDASWNLARYGRLADRLFLMDYDQHYVGDTAGPIAAQPWFVQRLHAALKVVPAARAIVAIGNYAYDWTDGAKSADTLSIEDAWLSAHDSGAPIRFDPASGNASFDYRQDGQVHHVWMLDAASGWNQIRAARLAGTGGIALWRLGSEDPGFWAALKQRDATPPAAIGRLTSFNSVDVEGNGEILRIDDVPTVGHRTIVMGSGRTAGLITNEHFASLPTPYVIRRIGYKPHDVALTFDDGPDPIWTPPILTILRKAHVPATFFVIGENAMMHPGLLRQIVAQGSEIGNHSYTHPNLAQVWDRGVSLELNSTQRLVEAYTGRAMRLFRAPYFGDAEPTTADEIGPALEAQKAGYLNVGLHVDPGDWTRPGADAIVARTIAQVEEGGADRSAQIILLHDSGGDRAQTVAALPRIIKALSARGYRFVSVSALAGLTPAQVMPPIRGADLAAVRVDVAIFLLLAGIAMTLKWLFFAVILFGIGRALMLAGLALGSRLPRNRIASPAIQPDIFVSVIIPAFNEAKVIETSVRRVLSSQKVGLEVIVVDDGSTDATSRIVADAFAGEARVHLLTLANGGKAAALNRALKIATAPIIVALDADTQFEPQTIARLARWFADPAVGAVAGNAMVGNRVNLVTRWQAVEYVTAQNLERRALARFGAITVVPGAVGAWRRSALDAVGGYPLDTLAEDQDLTIAVQRAGWHIAYDTQAVAWTEAPESFRALSRQRFRWAYGTLQCLWKHRSIWRERKPAGLAWVGLPQAWLFQIGFALVSPIIDLALVVSALDTALRIHQHGWAQTQSDVLRMALYWIAFTAIDVACGAVAYRLEPREKRYPALLLVAQRFIYRQIMYSVVIRAVATAILGPWVGWGKLERSGRVQSAGHPLPDTDTAWSQAA</sequence>
<keyword evidence="13" id="KW-1185">Reference proteome</keyword>
<keyword evidence="6 12" id="KW-0808">Transferase</keyword>
<feature type="domain" description="GH18" evidence="11">
    <location>
        <begin position="90"/>
        <end position="398"/>
    </location>
</feature>
<feature type="domain" description="NodB homology" evidence="10">
    <location>
        <begin position="466"/>
        <end position="659"/>
    </location>
</feature>
<comment type="function">
    <text evidence="1">Is involved in generating a small heat-stable compound (Nod), an acylated oligomer of N-acetylglucosamine, that stimulates mitosis in various plant protoplasts.</text>
</comment>
<keyword evidence="9" id="KW-0812">Transmembrane</keyword>
<dbReference type="InterPro" id="IPR011330">
    <property type="entry name" value="Glyco_hydro/deAcase_b/a-brl"/>
</dbReference>
<feature type="region of interest" description="Disordered" evidence="8">
    <location>
        <begin position="1107"/>
        <end position="1126"/>
    </location>
</feature>
<evidence type="ECO:0000256" key="4">
    <source>
        <dbReference type="ARBA" id="ARBA00020071"/>
    </source>
</evidence>
<accession>A0A7X9ZTL9</accession>
<keyword evidence="5" id="KW-0328">Glycosyltransferase</keyword>
<dbReference type="InterPro" id="IPR002509">
    <property type="entry name" value="NODB_dom"/>
</dbReference>
<dbReference type="GO" id="GO:0016810">
    <property type="term" value="F:hydrolase activity, acting on carbon-nitrogen (but not peptide) bonds"/>
    <property type="evidence" value="ECO:0007669"/>
    <property type="project" value="InterPro"/>
</dbReference>
<comment type="caution">
    <text evidence="12">The sequence shown here is derived from an EMBL/GenBank/DDBJ whole genome shotgun (WGS) entry which is preliminary data.</text>
</comment>
<dbReference type="PANTHER" id="PTHR43630:SF1">
    <property type="entry name" value="POLY-BETA-1,6-N-ACETYL-D-GLUCOSAMINE SYNTHASE"/>
    <property type="match status" value="1"/>
</dbReference>
<evidence type="ECO:0000313" key="13">
    <source>
        <dbReference type="Proteomes" id="UP000519023"/>
    </source>
</evidence>
<dbReference type="AlphaFoldDB" id="A0A7X9ZTL9"/>
<keyword evidence="9" id="KW-0472">Membrane</keyword>
<evidence type="ECO:0000256" key="2">
    <source>
        <dbReference type="ARBA" id="ARBA00006739"/>
    </source>
</evidence>
<dbReference type="Pfam" id="PF13641">
    <property type="entry name" value="Glyco_tranf_2_3"/>
    <property type="match status" value="1"/>
</dbReference>
<dbReference type="PROSITE" id="PS51677">
    <property type="entry name" value="NODB"/>
    <property type="match status" value="1"/>
</dbReference>
<dbReference type="Gene3D" id="3.90.550.10">
    <property type="entry name" value="Spore Coat Polysaccharide Biosynthesis Protein SpsA, Chain A"/>
    <property type="match status" value="1"/>
</dbReference>
<evidence type="ECO:0000256" key="6">
    <source>
        <dbReference type="ARBA" id="ARBA00022679"/>
    </source>
</evidence>
<evidence type="ECO:0000313" key="12">
    <source>
        <dbReference type="EMBL" id="NML12295.1"/>
    </source>
</evidence>
<feature type="transmembrane region" description="Helical" evidence="9">
    <location>
        <begin position="1078"/>
        <end position="1099"/>
    </location>
</feature>
<evidence type="ECO:0000256" key="9">
    <source>
        <dbReference type="SAM" id="Phobius"/>
    </source>
</evidence>
<evidence type="ECO:0000259" key="10">
    <source>
        <dbReference type="PROSITE" id="PS51677"/>
    </source>
</evidence>
<dbReference type="SUPFAM" id="SSF51445">
    <property type="entry name" value="(Trans)glycosidases"/>
    <property type="match status" value="1"/>
</dbReference>
<evidence type="ECO:0000256" key="3">
    <source>
        <dbReference type="ARBA" id="ARBA00010973"/>
    </source>
</evidence>
<dbReference type="Pfam" id="PF01522">
    <property type="entry name" value="Polysacc_deac_1"/>
    <property type="match status" value="1"/>
</dbReference>
<dbReference type="InterPro" id="IPR017853">
    <property type="entry name" value="GH"/>
</dbReference>
<dbReference type="GO" id="GO:0016757">
    <property type="term" value="F:glycosyltransferase activity"/>
    <property type="evidence" value="ECO:0007669"/>
    <property type="project" value="UniProtKB-KW"/>
</dbReference>
<dbReference type="Pfam" id="PF00704">
    <property type="entry name" value="Glyco_hydro_18"/>
    <property type="match status" value="1"/>
</dbReference>
<evidence type="ECO:0000256" key="5">
    <source>
        <dbReference type="ARBA" id="ARBA00022676"/>
    </source>
</evidence>
<dbReference type="PANTHER" id="PTHR43630">
    <property type="entry name" value="POLY-BETA-1,6-N-ACETYL-D-GLUCOSAMINE SYNTHASE"/>
    <property type="match status" value="1"/>
</dbReference>
<comment type="similarity">
    <text evidence="2">Belongs to the glycosyltransferase 2 family.</text>
</comment>
<name>A0A7X9ZTL9_9SPHN</name>
<protein>
    <recommendedName>
        <fullName evidence="4">Chitooligosaccharide deacetylase</fullName>
    </recommendedName>
    <alternativeName>
        <fullName evidence="7">Nodulation protein B</fullName>
    </alternativeName>
</protein>
<keyword evidence="9" id="KW-1133">Transmembrane helix</keyword>
<dbReference type="InterPro" id="IPR029044">
    <property type="entry name" value="Nucleotide-diphossugar_trans"/>
</dbReference>
<dbReference type="InterPro" id="IPR011583">
    <property type="entry name" value="Chitinase_II/V-like_cat"/>
</dbReference>
<dbReference type="Gene3D" id="3.20.20.370">
    <property type="entry name" value="Glycoside hydrolase/deacetylase"/>
    <property type="match status" value="1"/>
</dbReference>
<dbReference type="SMART" id="SM00636">
    <property type="entry name" value="Glyco_18"/>
    <property type="match status" value="1"/>
</dbReference>
<feature type="transmembrane region" description="Helical" evidence="9">
    <location>
        <begin position="1037"/>
        <end position="1057"/>
    </location>
</feature>
<evidence type="ECO:0000259" key="11">
    <source>
        <dbReference type="PROSITE" id="PS51910"/>
    </source>
</evidence>
<evidence type="ECO:0000256" key="1">
    <source>
        <dbReference type="ARBA" id="ARBA00003236"/>
    </source>
</evidence>
<gene>
    <name evidence="12" type="ORF">HHL08_19480</name>
</gene>
<dbReference type="GO" id="GO:0008061">
    <property type="term" value="F:chitin binding"/>
    <property type="evidence" value="ECO:0007669"/>
    <property type="project" value="InterPro"/>
</dbReference>
<dbReference type="PROSITE" id="PS51910">
    <property type="entry name" value="GH18_2"/>
    <property type="match status" value="1"/>
</dbReference>
<dbReference type="CDD" id="cd06423">
    <property type="entry name" value="CESA_like"/>
    <property type="match status" value="1"/>
</dbReference>
<dbReference type="Gene3D" id="3.20.20.80">
    <property type="entry name" value="Glycosidases"/>
    <property type="match status" value="1"/>
</dbReference>